<sequence length="1370" mass="157528">MSLLKASSNFVLARSSSSFHYVFINFSSFLFIHLIIEINMTIDKTWISKERGSREFKNGLLKFIEIAKNHVDSLGRTLCPCVRCCNGFWQYLDIVYAHVHDNGFQRGYTTWNYHGEKYANASEIAALFAPRARTQATRTQHEMFDVIDDVMAEINTNTENVPEDVTRLDGEFDALFNELNTELYPGCSWMSSLNFIAKLLHIKVLNKWTNSSFDQLLEFLRVAFPKENHIPASHYEAKKKLRKIGLGYESIHACINDCALFWKENEKMQNCPVCKESRWVDKDTKGKKVPQKVLRYFPLTPRLQRRYSSKFTAKDMIWHKTGRSTDGMMRHPVDGKAWQEFDERYPSFAQEPRNVRLGLAADGFNPFGNMSQSYSMWPVVLTNYNTPPWLCMKESSFMLTLLIPGPKSPGKDIDVYLKPLVDELKDLWHEDGVQTRDASTNTIFRMRATLLWTINDYPARSYMSGWSGQGYKACPTCNIDTPSCPVTNKIAYVGHRRFLSKKNKLRDDLSFNGKKETRDPPRRLTNTQILNQLRKVHVRVPGKHPKYGGVKRKREASELNWTKRSIFFELEYWSSLLLKHNLDVMHVEKNVCESLLGTLLMNDKSKDTHKARKDLQNMGIRSDLWLKTINNKVYQPQASYSFKPQERERFCQFIKGVRLPDGFGSNFRNKVISNYSNLIGLKSHDHHILMQRLLPIGVRAGLATSKNVITTINDLSTFFQKICARSINVSDMYKTNKEVIKLLCNLELIFPPAFFDIMVHLILHLPEEAILGGPVHMRWMYPFERYMKKLKAYVRNKARPEGSIAEGYVADEALTFCSMYLEGMQTRFNRPDRNADSGMPKRWLHVFSSQCRPMSKKKILSPCDEAINSLHWFVLDNCVEDEIKVYKSEFVSEHPGLDMKKEFPSWFKLKLPSSSSRLSSSSSSSTPDNTKELRSSPSKTLGSSKYKCCEVGESSTQIERQEVDVLPDSEPFFGKFVVDLGYLPCMTTTLEEDGDPNVNDEGFIDDDSGDEDSYHSDEDDEISEDSDDNERCANGLVESGYCRMADVAGSYHGGDGGGRPPHENTRGLESACESSKTNKRGKGRNLNTINRKAAEGKLPIVIDTRGGGCRFVGSNHSNFIRCISNTVRRTIPSYYASWEKVPMHYKEDIYPVLFDYFDLDSWKDKPEWIDIARGINAECQAKYSGRKSELKCHFDDVGGYDDVETALQCPPDGNDQKLTRKIERNKDIQGMDDFQIFKKMHTYDNGDWLNAAAEEDYGKLEDEVVQMTNESAEDANVIDNVELFKRALGPRRGHVRGMGRVTRQPTYDISISHPPPPQWHQQMNQTQEIQRQQEERINQQQQTIQELQRQMQEQAEMFRQLQQQRPPGGP</sequence>
<feature type="region of interest" description="Disordered" evidence="1">
    <location>
        <begin position="1328"/>
        <end position="1370"/>
    </location>
</feature>
<feature type="compositionally biased region" description="Acidic residues" evidence="1">
    <location>
        <begin position="1002"/>
        <end position="1028"/>
    </location>
</feature>
<evidence type="ECO:0000256" key="1">
    <source>
        <dbReference type="SAM" id="MobiDB-lite"/>
    </source>
</evidence>
<feature type="compositionally biased region" description="Low complexity" evidence="1">
    <location>
        <begin position="1338"/>
        <end position="1370"/>
    </location>
</feature>
<dbReference type="PANTHER" id="PTHR10775">
    <property type="entry name" value="OS08G0208400 PROTEIN"/>
    <property type="match status" value="1"/>
</dbReference>
<dbReference type="EMBL" id="JAUHHV010000011">
    <property type="protein sequence ID" value="KAK1407509.1"/>
    <property type="molecule type" value="Genomic_DNA"/>
</dbReference>
<dbReference type="Pfam" id="PF02992">
    <property type="entry name" value="Transposase_21"/>
    <property type="match status" value="1"/>
</dbReference>
<dbReference type="Pfam" id="PF13963">
    <property type="entry name" value="Transpos_assoc"/>
    <property type="match status" value="1"/>
</dbReference>
<evidence type="ECO:0000313" key="5">
    <source>
        <dbReference type="Proteomes" id="UP001229421"/>
    </source>
</evidence>
<feature type="region of interest" description="Disordered" evidence="1">
    <location>
        <begin position="912"/>
        <end position="944"/>
    </location>
</feature>
<evidence type="ECO:0000313" key="4">
    <source>
        <dbReference type="EMBL" id="KAK1407509.1"/>
    </source>
</evidence>
<reference evidence="4" key="1">
    <citation type="journal article" date="2023" name="bioRxiv">
        <title>Improved chromosome-level genome assembly for marigold (Tagetes erecta).</title>
        <authorList>
            <person name="Jiang F."/>
            <person name="Yuan L."/>
            <person name="Wang S."/>
            <person name="Wang H."/>
            <person name="Xu D."/>
            <person name="Wang A."/>
            <person name="Fan W."/>
        </authorList>
    </citation>
    <scope>NUCLEOTIDE SEQUENCE</scope>
    <source>
        <strain evidence="4">WSJ</strain>
        <tissue evidence="4">Leaf</tissue>
    </source>
</reference>
<keyword evidence="5" id="KW-1185">Reference proteome</keyword>
<feature type="region of interest" description="Disordered" evidence="1">
    <location>
        <begin position="989"/>
        <end position="1030"/>
    </location>
</feature>
<dbReference type="PANTHER" id="PTHR10775:SF185">
    <property type="entry name" value="OS08G0208400 PROTEIN"/>
    <property type="match status" value="1"/>
</dbReference>
<proteinExistence type="predicted"/>
<feature type="region of interest" description="Disordered" evidence="1">
    <location>
        <begin position="1052"/>
        <end position="1089"/>
    </location>
</feature>
<dbReference type="InterPro" id="IPR029480">
    <property type="entry name" value="Transpos_assoc"/>
</dbReference>
<accession>A0AAD8NEW2</accession>
<feature type="compositionally biased region" description="Low complexity" evidence="1">
    <location>
        <begin position="913"/>
        <end position="925"/>
    </location>
</feature>
<feature type="domain" description="DUF4218" evidence="2">
    <location>
        <begin position="722"/>
        <end position="834"/>
    </location>
</feature>
<feature type="domain" description="Transposase-associated" evidence="3">
    <location>
        <begin position="44"/>
        <end position="116"/>
    </location>
</feature>
<evidence type="ECO:0008006" key="6">
    <source>
        <dbReference type="Google" id="ProtNLM"/>
    </source>
</evidence>
<dbReference type="InterPro" id="IPR025452">
    <property type="entry name" value="DUF4218"/>
</dbReference>
<dbReference type="Pfam" id="PF13960">
    <property type="entry name" value="DUF4218"/>
    <property type="match status" value="1"/>
</dbReference>
<name>A0AAD8NEW2_TARER</name>
<evidence type="ECO:0000259" key="2">
    <source>
        <dbReference type="Pfam" id="PF13960"/>
    </source>
</evidence>
<comment type="caution">
    <text evidence="4">The sequence shown here is derived from an EMBL/GenBank/DDBJ whole genome shotgun (WGS) entry which is preliminary data.</text>
</comment>
<protein>
    <recommendedName>
        <fullName evidence="6">Transposase</fullName>
    </recommendedName>
</protein>
<organism evidence="4 5">
    <name type="scientific">Tagetes erecta</name>
    <name type="common">African marigold</name>
    <dbReference type="NCBI Taxonomy" id="13708"/>
    <lineage>
        <taxon>Eukaryota</taxon>
        <taxon>Viridiplantae</taxon>
        <taxon>Streptophyta</taxon>
        <taxon>Embryophyta</taxon>
        <taxon>Tracheophyta</taxon>
        <taxon>Spermatophyta</taxon>
        <taxon>Magnoliopsida</taxon>
        <taxon>eudicotyledons</taxon>
        <taxon>Gunneridae</taxon>
        <taxon>Pentapetalae</taxon>
        <taxon>asterids</taxon>
        <taxon>campanulids</taxon>
        <taxon>Asterales</taxon>
        <taxon>Asteraceae</taxon>
        <taxon>Asteroideae</taxon>
        <taxon>Heliantheae alliance</taxon>
        <taxon>Tageteae</taxon>
        <taxon>Tagetes</taxon>
    </lineage>
</organism>
<dbReference type="InterPro" id="IPR004242">
    <property type="entry name" value="Transposase_21"/>
</dbReference>
<dbReference type="Proteomes" id="UP001229421">
    <property type="component" value="Unassembled WGS sequence"/>
</dbReference>
<gene>
    <name evidence="4" type="ORF">QVD17_39125</name>
</gene>
<evidence type="ECO:0000259" key="3">
    <source>
        <dbReference type="Pfam" id="PF13963"/>
    </source>
</evidence>